<evidence type="ECO:0000313" key="5">
    <source>
        <dbReference type="EMBL" id="TXK82993.1"/>
    </source>
</evidence>
<gene>
    <name evidence="5" type="ORF">FU839_01565</name>
</gene>
<evidence type="ECO:0000256" key="3">
    <source>
        <dbReference type="SAM" id="Phobius"/>
    </source>
</evidence>
<keyword evidence="1 2" id="KW-0238">DNA-binding</keyword>
<dbReference type="GO" id="GO:0000160">
    <property type="term" value="P:phosphorelay signal transduction system"/>
    <property type="evidence" value="ECO:0007669"/>
    <property type="project" value="InterPro"/>
</dbReference>
<dbReference type="SMART" id="SM00862">
    <property type="entry name" value="Trans_reg_C"/>
    <property type="match status" value="1"/>
</dbReference>
<dbReference type="InterPro" id="IPR036388">
    <property type="entry name" value="WH-like_DNA-bd_sf"/>
</dbReference>
<evidence type="ECO:0000259" key="4">
    <source>
        <dbReference type="PROSITE" id="PS51755"/>
    </source>
</evidence>
<keyword evidence="3" id="KW-0472">Membrane</keyword>
<sequence length="698" mass="80241">MQHTADYLTFGQWRYLRTIGQLQPLSASADPEVLTLEPRLHKLLNFFLDHKDLVVSREQILSGVWGEGLGSDESLTRAIAALRRALQDSRVEPTYIATLSKKGYCWLAPVTEIDVPPEIESPQNAANPTPADLLSTQKAIENWHHTKQNKLKRIRYIWFSTLILLLFSLSFALLLSKMNEKATLPRYLQVTPLSALDGKEQSPLLSNDHSLLLFQHQFPDDVSWRWVAQQLPSMQSQHDEQSYQLLSQPHWLNTEHIIFRAQQQQKCAFWRQKVKHGFSAAVPLFSCHQFSASGQAVTADGLYWLDLDPATGQTQLWLWQEDSSQRLLMQFPAQWRGVSHLIVRDKKAYALAQTGYSYSSLLELDLTDLDWRVITEFDFAANQLAWWGEHDLLVNKSAQQLQVWSLRTGNSRVFGEMTFNLAESSVWKQSLLAVYPAQAVTDIGQLQWQEHNSQFVTLPFAESNRSEFLLQAHHGQYYFISDRSGLPQIWRSQGENTQQISQFKTQLSIQQLLWFNDKLLLLVDRQLFEFSETSSKLIPFTEKLAGSEHFVVCDNTLYWTSKDQKGWALNRLEQGKNKELLRDVVNVGCGPGQSLVLQQQDSLYVRQWLQGQTITLPIQINWRNTDASAWASTDTGLYWLSANGTVLNYYGWVNRQQQQWPLPEHAQALVSGLDGTLFVQQFRAQDTDIVWLHPEPVE</sequence>
<dbReference type="RefSeq" id="WP_147902906.1">
    <property type="nucleotide sequence ID" value="NZ_BAAAGC010000002.1"/>
</dbReference>
<dbReference type="Proteomes" id="UP000321814">
    <property type="component" value="Unassembled WGS sequence"/>
</dbReference>
<dbReference type="CDD" id="cd00383">
    <property type="entry name" value="trans_reg_C"/>
    <property type="match status" value="1"/>
</dbReference>
<feature type="domain" description="OmpR/PhoB-type" evidence="4">
    <location>
        <begin position="5"/>
        <end position="108"/>
    </location>
</feature>
<name>A0A5C8M3J6_9GAMM</name>
<dbReference type="Gene3D" id="1.10.10.10">
    <property type="entry name" value="Winged helix-like DNA-binding domain superfamily/Winged helix DNA-binding domain"/>
    <property type="match status" value="1"/>
</dbReference>
<dbReference type="AlphaFoldDB" id="A0A5C8M3J6"/>
<dbReference type="SUPFAM" id="SSF82171">
    <property type="entry name" value="DPP6 N-terminal domain-like"/>
    <property type="match status" value="1"/>
</dbReference>
<dbReference type="InterPro" id="IPR001867">
    <property type="entry name" value="OmpR/PhoB-type_DNA-bd"/>
</dbReference>
<dbReference type="SUPFAM" id="SSF46894">
    <property type="entry name" value="C-terminal effector domain of the bipartite response regulators"/>
    <property type="match status" value="1"/>
</dbReference>
<reference evidence="5 6" key="1">
    <citation type="submission" date="2019-08" db="EMBL/GenBank/DDBJ databases">
        <title>Draft genome analysis of Rheinheimera tangshanensis isolated from the roots of fresh rice plants (Oryza sativa).</title>
        <authorList>
            <person name="Yu Q."/>
            <person name="Qi Y."/>
            <person name="Zhang H."/>
            <person name="Pu J."/>
        </authorList>
    </citation>
    <scope>NUCLEOTIDE SEQUENCE [LARGE SCALE GENOMIC DNA]</scope>
    <source>
        <strain evidence="5 6">JA3-B52</strain>
    </source>
</reference>
<accession>A0A5C8M3J6</accession>
<keyword evidence="3" id="KW-0812">Transmembrane</keyword>
<comment type="caution">
    <text evidence="5">The sequence shown here is derived from an EMBL/GenBank/DDBJ whole genome shotgun (WGS) entry which is preliminary data.</text>
</comment>
<dbReference type="OrthoDB" id="9816555at2"/>
<evidence type="ECO:0000256" key="1">
    <source>
        <dbReference type="ARBA" id="ARBA00023125"/>
    </source>
</evidence>
<organism evidence="5 6">
    <name type="scientific">Rheinheimera tangshanensis</name>
    <dbReference type="NCBI Taxonomy" id="400153"/>
    <lineage>
        <taxon>Bacteria</taxon>
        <taxon>Pseudomonadati</taxon>
        <taxon>Pseudomonadota</taxon>
        <taxon>Gammaproteobacteria</taxon>
        <taxon>Chromatiales</taxon>
        <taxon>Chromatiaceae</taxon>
        <taxon>Rheinheimera</taxon>
    </lineage>
</organism>
<feature type="transmembrane region" description="Helical" evidence="3">
    <location>
        <begin position="156"/>
        <end position="175"/>
    </location>
</feature>
<dbReference type="GO" id="GO:0003677">
    <property type="term" value="F:DNA binding"/>
    <property type="evidence" value="ECO:0007669"/>
    <property type="project" value="UniProtKB-UniRule"/>
</dbReference>
<keyword evidence="3" id="KW-1133">Transmembrane helix</keyword>
<evidence type="ECO:0000313" key="6">
    <source>
        <dbReference type="Proteomes" id="UP000321814"/>
    </source>
</evidence>
<dbReference type="EMBL" id="VRLR01000001">
    <property type="protein sequence ID" value="TXK82993.1"/>
    <property type="molecule type" value="Genomic_DNA"/>
</dbReference>
<feature type="DNA-binding region" description="OmpR/PhoB-type" evidence="2">
    <location>
        <begin position="5"/>
        <end position="108"/>
    </location>
</feature>
<dbReference type="Pfam" id="PF00486">
    <property type="entry name" value="Trans_reg_C"/>
    <property type="match status" value="1"/>
</dbReference>
<dbReference type="InterPro" id="IPR016032">
    <property type="entry name" value="Sig_transdc_resp-reg_C-effctor"/>
</dbReference>
<dbReference type="GO" id="GO:0006355">
    <property type="term" value="P:regulation of DNA-templated transcription"/>
    <property type="evidence" value="ECO:0007669"/>
    <property type="project" value="InterPro"/>
</dbReference>
<dbReference type="PROSITE" id="PS51755">
    <property type="entry name" value="OMPR_PHOB"/>
    <property type="match status" value="1"/>
</dbReference>
<proteinExistence type="predicted"/>
<evidence type="ECO:0000256" key="2">
    <source>
        <dbReference type="PROSITE-ProRule" id="PRU01091"/>
    </source>
</evidence>
<protein>
    <recommendedName>
        <fullName evidence="4">OmpR/PhoB-type domain-containing protein</fullName>
    </recommendedName>
</protein>
<keyword evidence="6" id="KW-1185">Reference proteome</keyword>